<gene>
    <name evidence="2" type="ORF">LCGC14_2182700</name>
</gene>
<feature type="coiled-coil region" evidence="1">
    <location>
        <begin position="139"/>
        <end position="194"/>
    </location>
</feature>
<evidence type="ECO:0000313" key="2">
    <source>
        <dbReference type="EMBL" id="KKL62686.1"/>
    </source>
</evidence>
<proteinExistence type="predicted"/>
<organism evidence="2">
    <name type="scientific">marine sediment metagenome</name>
    <dbReference type="NCBI Taxonomy" id="412755"/>
    <lineage>
        <taxon>unclassified sequences</taxon>
        <taxon>metagenomes</taxon>
        <taxon>ecological metagenomes</taxon>
    </lineage>
</organism>
<evidence type="ECO:0000256" key="1">
    <source>
        <dbReference type="SAM" id="Coils"/>
    </source>
</evidence>
<name>A0A0F9E8V7_9ZZZZ</name>
<comment type="caution">
    <text evidence="2">The sequence shown here is derived from an EMBL/GenBank/DDBJ whole genome shotgun (WGS) entry which is preliminary data.</text>
</comment>
<accession>A0A0F9E8V7</accession>
<keyword evidence="1" id="KW-0175">Coiled coil</keyword>
<protein>
    <submittedName>
        <fullName evidence="2">Uncharacterized protein</fullName>
    </submittedName>
</protein>
<dbReference type="EMBL" id="LAZR01028413">
    <property type="protein sequence ID" value="KKL62686.1"/>
    <property type="molecule type" value="Genomic_DNA"/>
</dbReference>
<reference evidence="2" key="1">
    <citation type="journal article" date="2015" name="Nature">
        <title>Complex archaea that bridge the gap between prokaryotes and eukaryotes.</title>
        <authorList>
            <person name="Spang A."/>
            <person name="Saw J.H."/>
            <person name="Jorgensen S.L."/>
            <person name="Zaremba-Niedzwiedzka K."/>
            <person name="Martijn J."/>
            <person name="Lind A.E."/>
            <person name="van Eijk R."/>
            <person name="Schleper C."/>
            <person name="Guy L."/>
            <person name="Ettema T.J."/>
        </authorList>
    </citation>
    <scope>NUCLEOTIDE SEQUENCE</scope>
</reference>
<dbReference type="AlphaFoldDB" id="A0A0F9E8V7"/>
<feature type="non-terminal residue" evidence="2">
    <location>
        <position position="249"/>
    </location>
</feature>
<sequence length="249" mass="29230">MKLWCDKCNTRIKDVEIREKNGVIKIWVKCHDEMAGATATEFEDIHFFEKDEPEDARECLRLDHEHVYGRCVVCGIKSGFKADSRGKMEDDMVREANKAKDACYQKGWRDGQDRLMVDGQIWGKSINDQIRESVLNAKIKYLRNDNSEMEKDRDLAREEIASAMEDRDLWKRTAKDLRREWDTLKQDKTRLKANAVVFMKERDVLQVRLNLLQQEQFNTLEGMEDQKEQADIPLLTWTKDKPTGINKGE</sequence>